<dbReference type="RefSeq" id="XP_024753828.1">
    <property type="nucleotide sequence ID" value="XM_024893139.1"/>
</dbReference>
<proteinExistence type="predicted"/>
<feature type="compositionally biased region" description="Basic and acidic residues" evidence="1">
    <location>
        <begin position="87"/>
        <end position="98"/>
    </location>
</feature>
<protein>
    <submittedName>
        <fullName evidence="2">Uncharacterized protein</fullName>
    </submittedName>
</protein>
<evidence type="ECO:0000256" key="1">
    <source>
        <dbReference type="SAM" id="MobiDB-lite"/>
    </source>
</evidence>
<gene>
    <name evidence="2" type="ORF">BBK36DRAFT_1137177</name>
</gene>
<dbReference type="Proteomes" id="UP000241546">
    <property type="component" value="Unassembled WGS sequence"/>
</dbReference>
<feature type="region of interest" description="Disordered" evidence="1">
    <location>
        <begin position="22"/>
        <end position="120"/>
    </location>
</feature>
<organism evidence="2 3">
    <name type="scientific">Trichoderma citrinoviride</name>
    <dbReference type="NCBI Taxonomy" id="58853"/>
    <lineage>
        <taxon>Eukaryota</taxon>
        <taxon>Fungi</taxon>
        <taxon>Dikarya</taxon>
        <taxon>Ascomycota</taxon>
        <taxon>Pezizomycotina</taxon>
        <taxon>Sordariomycetes</taxon>
        <taxon>Hypocreomycetidae</taxon>
        <taxon>Hypocreales</taxon>
        <taxon>Hypocreaceae</taxon>
        <taxon>Trichoderma</taxon>
    </lineage>
</organism>
<evidence type="ECO:0000313" key="2">
    <source>
        <dbReference type="EMBL" id="PTB70508.1"/>
    </source>
</evidence>
<accession>A0A2T4BMH0</accession>
<sequence length="153" mass="16474">MQAEMQKQRRYKAGTAELLTARRTKDEMGKGGGIVAAEKIEKSSDQTEIQTEKATSTADGQLGSTLNSWTGRKIRDTISPRPPASKHPPETEERDGKGRAAKRCKLSPKAARGPGRTGYAAVVRVRSKPSLAEAKASTEQGREALENALLTLA</sequence>
<name>A0A2T4BMH0_9HYPO</name>
<feature type="compositionally biased region" description="Polar residues" evidence="1">
    <location>
        <begin position="46"/>
        <end position="70"/>
    </location>
</feature>
<dbReference type="GeneID" id="36601257"/>
<reference evidence="3" key="1">
    <citation type="submission" date="2016-07" db="EMBL/GenBank/DDBJ databases">
        <title>Multiple horizontal gene transfer events from other fungi enriched the ability of initially mycotrophic Trichoderma (Ascomycota) to feed on dead plant biomass.</title>
        <authorList>
            <consortium name="DOE Joint Genome Institute"/>
            <person name="Atanasova L."/>
            <person name="Chenthamara K."/>
            <person name="Zhang J."/>
            <person name="Grujic M."/>
            <person name="Henrissat B."/>
            <person name="Kuo A."/>
            <person name="Aerts A."/>
            <person name="Salamov A."/>
            <person name="Lipzen A."/>
            <person name="Labutti K."/>
            <person name="Barry K."/>
            <person name="Miao Y."/>
            <person name="Rahimi M.J."/>
            <person name="Shen Q."/>
            <person name="Grigoriev I.V."/>
            <person name="Kubicek C.P."/>
            <person name="Druzhinina I.S."/>
        </authorList>
    </citation>
    <scope>NUCLEOTIDE SEQUENCE [LARGE SCALE GENOMIC DNA]</scope>
    <source>
        <strain evidence="3">TUCIM 6016</strain>
    </source>
</reference>
<dbReference type="AlphaFoldDB" id="A0A2T4BMH0"/>
<evidence type="ECO:0000313" key="3">
    <source>
        <dbReference type="Proteomes" id="UP000241546"/>
    </source>
</evidence>
<keyword evidence="3" id="KW-1185">Reference proteome</keyword>
<dbReference type="EMBL" id="KZ680207">
    <property type="protein sequence ID" value="PTB70508.1"/>
    <property type="molecule type" value="Genomic_DNA"/>
</dbReference>